<dbReference type="OrthoDB" id="1877784at2759"/>
<dbReference type="InterPro" id="IPR008930">
    <property type="entry name" value="Terpenoid_cyclase/PrenylTrfase"/>
</dbReference>
<evidence type="ECO:0000256" key="4">
    <source>
        <dbReference type="ARBA" id="ARBA00023239"/>
    </source>
</evidence>
<feature type="domain" description="Terpene synthase metal-binding" evidence="6">
    <location>
        <begin position="269"/>
        <end position="505"/>
    </location>
</feature>
<dbReference type="InterPro" id="IPR034741">
    <property type="entry name" value="Terpene_cyclase-like_1_C"/>
</dbReference>
<evidence type="ECO:0000313" key="7">
    <source>
        <dbReference type="EMBL" id="ESW05012.1"/>
    </source>
</evidence>
<dbReference type="InterPro" id="IPR005630">
    <property type="entry name" value="Terpene_synthase_metal-bd"/>
</dbReference>
<evidence type="ECO:0000313" key="8">
    <source>
        <dbReference type="Proteomes" id="UP000000226"/>
    </source>
</evidence>
<dbReference type="InterPro" id="IPR044814">
    <property type="entry name" value="Terpene_cyclase_plant_C1"/>
</dbReference>
<comment type="cofactor">
    <cofactor evidence="1">
        <name>Mg(2+)</name>
        <dbReference type="ChEBI" id="CHEBI:18420"/>
    </cofactor>
</comment>
<dbReference type="GO" id="GO:0080027">
    <property type="term" value="P:response to herbivore"/>
    <property type="evidence" value="ECO:0007669"/>
    <property type="project" value="UniProtKB-ARBA"/>
</dbReference>
<dbReference type="Gene3D" id="1.10.600.10">
    <property type="entry name" value="Farnesyl Diphosphate Synthase"/>
    <property type="match status" value="1"/>
</dbReference>
<keyword evidence="8" id="KW-1185">Reference proteome</keyword>
<dbReference type="InterPro" id="IPR001906">
    <property type="entry name" value="Terpene_synth_N"/>
</dbReference>
<dbReference type="GO" id="GO:0000287">
    <property type="term" value="F:magnesium ion binding"/>
    <property type="evidence" value="ECO:0007669"/>
    <property type="project" value="InterPro"/>
</dbReference>
<dbReference type="Gene3D" id="1.50.10.130">
    <property type="entry name" value="Terpene synthase, N-terminal domain"/>
    <property type="match status" value="1"/>
</dbReference>
<dbReference type="Gramene" id="ESW05012">
    <property type="protein sequence ID" value="ESW05012"/>
    <property type="gene ID" value="PHAVU_011G144200g"/>
</dbReference>
<dbReference type="SUPFAM" id="SSF48239">
    <property type="entry name" value="Terpenoid cyclases/Protein prenyltransferases"/>
    <property type="match status" value="1"/>
</dbReference>
<name>V7AHB0_PHAVU</name>
<gene>
    <name evidence="7" type="ORF">PHAVU_011G144200g</name>
</gene>
<dbReference type="InterPro" id="IPR050148">
    <property type="entry name" value="Terpene_synthase-like"/>
</dbReference>
<evidence type="ECO:0000259" key="6">
    <source>
        <dbReference type="Pfam" id="PF03936"/>
    </source>
</evidence>
<dbReference type="GO" id="GO:0016102">
    <property type="term" value="P:diterpenoid biosynthetic process"/>
    <property type="evidence" value="ECO:0007669"/>
    <property type="project" value="InterPro"/>
</dbReference>
<evidence type="ECO:0000256" key="3">
    <source>
        <dbReference type="ARBA" id="ARBA00022842"/>
    </source>
</evidence>
<dbReference type="SUPFAM" id="SSF48576">
    <property type="entry name" value="Terpenoid synthases"/>
    <property type="match status" value="1"/>
</dbReference>
<evidence type="ECO:0000256" key="2">
    <source>
        <dbReference type="ARBA" id="ARBA00022723"/>
    </source>
</evidence>
<accession>V7AHB0</accession>
<dbReference type="PANTHER" id="PTHR31225:SF221">
    <property type="entry name" value="(-)-GERMACRENE D SYNTHASE"/>
    <property type="match status" value="1"/>
</dbReference>
<dbReference type="InterPro" id="IPR036965">
    <property type="entry name" value="Terpene_synth_N_sf"/>
</dbReference>
<dbReference type="GO" id="GO:0009611">
    <property type="term" value="P:response to wounding"/>
    <property type="evidence" value="ECO:0007669"/>
    <property type="project" value="UniProtKB-ARBA"/>
</dbReference>
<reference evidence="8" key="1">
    <citation type="journal article" date="2014" name="Nat. Genet.">
        <title>A reference genome for common bean and genome-wide analysis of dual domestications.</title>
        <authorList>
            <person name="Schmutz J."/>
            <person name="McClean P.E."/>
            <person name="Mamidi S."/>
            <person name="Wu G.A."/>
            <person name="Cannon S.B."/>
            <person name="Grimwood J."/>
            <person name="Jenkins J."/>
            <person name="Shu S."/>
            <person name="Song Q."/>
            <person name="Chavarro C."/>
            <person name="Torres-Torres M."/>
            <person name="Geffroy V."/>
            <person name="Moghaddam S.M."/>
            <person name="Gao D."/>
            <person name="Abernathy B."/>
            <person name="Barry K."/>
            <person name="Blair M."/>
            <person name="Brick M.A."/>
            <person name="Chovatia M."/>
            <person name="Gepts P."/>
            <person name="Goodstein D.M."/>
            <person name="Gonzales M."/>
            <person name="Hellsten U."/>
            <person name="Hyten D.L."/>
            <person name="Jia G."/>
            <person name="Kelly J.D."/>
            <person name="Kudrna D."/>
            <person name="Lee R."/>
            <person name="Richard M.M."/>
            <person name="Miklas P.N."/>
            <person name="Osorno J.M."/>
            <person name="Rodrigues J."/>
            <person name="Thareau V."/>
            <person name="Urrea C.A."/>
            <person name="Wang M."/>
            <person name="Yu Y."/>
            <person name="Zhang M."/>
            <person name="Wing R.A."/>
            <person name="Cregan P.B."/>
            <person name="Rokhsar D.S."/>
            <person name="Jackson S.A."/>
        </authorList>
    </citation>
    <scope>NUCLEOTIDE SEQUENCE [LARGE SCALE GENOMIC DNA]</scope>
    <source>
        <strain evidence="8">cv. G19833</strain>
    </source>
</reference>
<dbReference type="STRING" id="3885.V7AHB0"/>
<dbReference type="Pfam" id="PF03936">
    <property type="entry name" value="Terpene_synth_C"/>
    <property type="match status" value="1"/>
</dbReference>
<evidence type="ECO:0000256" key="1">
    <source>
        <dbReference type="ARBA" id="ARBA00001946"/>
    </source>
</evidence>
<organism evidence="7 8">
    <name type="scientific">Phaseolus vulgaris</name>
    <name type="common">Kidney bean</name>
    <name type="synonym">French bean</name>
    <dbReference type="NCBI Taxonomy" id="3885"/>
    <lineage>
        <taxon>Eukaryota</taxon>
        <taxon>Viridiplantae</taxon>
        <taxon>Streptophyta</taxon>
        <taxon>Embryophyta</taxon>
        <taxon>Tracheophyta</taxon>
        <taxon>Spermatophyta</taxon>
        <taxon>Magnoliopsida</taxon>
        <taxon>eudicotyledons</taxon>
        <taxon>Gunneridae</taxon>
        <taxon>Pentapetalae</taxon>
        <taxon>rosids</taxon>
        <taxon>fabids</taxon>
        <taxon>Fabales</taxon>
        <taxon>Fabaceae</taxon>
        <taxon>Papilionoideae</taxon>
        <taxon>50 kb inversion clade</taxon>
        <taxon>NPAAA clade</taxon>
        <taxon>indigoferoid/millettioid clade</taxon>
        <taxon>Phaseoleae</taxon>
        <taxon>Phaseolus</taxon>
    </lineage>
</organism>
<dbReference type="PANTHER" id="PTHR31225">
    <property type="entry name" value="OS04G0344100 PROTEIN-RELATED"/>
    <property type="match status" value="1"/>
</dbReference>
<evidence type="ECO:0008006" key="9">
    <source>
        <dbReference type="Google" id="ProtNLM"/>
    </source>
</evidence>
<dbReference type="eggNOG" id="ENOG502QUCN">
    <property type="taxonomic scope" value="Eukaryota"/>
</dbReference>
<dbReference type="CDD" id="cd00684">
    <property type="entry name" value="Terpene_cyclase_plant_C1"/>
    <property type="match status" value="1"/>
</dbReference>
<dbReference type="GO" id="GO:0010333">
    <property type="term" value="F:terpene synthase activity"/>
    <property type="evidence" value="ECO:0007669"/>
    <property type="project" value="InterPro"/>
</dbReference>
<dbReference type="Pfam" id="PF01397">
    <property type="entry name" value="Terpene_synth"/>
    <property type="match status" value="1"/>
</dbReference>
<dbReference type="AlphaFoldDB" id="V7AHB0"/>
<dbReference type="FunFam" id="1.10.600.10:FF:000007">
    <property type="entry name" value="Isoprene synthase, chloroplastic"/>
    <property type="match status" value="1"/>
</dbReference>
<proteinExistence type="predicted"/>
<protein>
    <recommendedName>
        <fullName evidence="9">Terpene synthase 2</fullName>
    </recommendedName>
</protein>
<keyword evidence="4" id="KW-0456">Lyase</keyword>
<dbReference type="Proteomes" id="UP000000226">
    <property type="component" value="Chromosome 11"/>
</dbReference>
<dbReference type="EMBL" id="CM002298">
    <property type="protein sequence ID" value="ESW05012.1"/>
    <property type="molecule type" value="Genomic_DNA"/>
</dbReference>
<evidence type="ECO:0000259" key="5">
    <source>
        <dbReference type="Pfam" id="PF01397"/>
    </source>
</evidence>
<dbReference type="SFLD" id="SFLDG01019">
    <property type="entry name" value="Terpene_Cyclase_Like_1_C_Termi"/>
    <property type="match status" value="1"/>
</dbReference>
<dbReference type="SFLD" id="SFLDS00005">
    <property type="entry name" value="Isoprenoid_Synthase_Type_I"/>
    <property type="match status" value="1"/>
</dbReference>
<keyword evidence="3" id="KW-0460">Magnesium</keyword>
<keyword evidence="2" id="KW-0479">Metal-binding</keyword>
<sequence length="562" mass="65188">MASGSLSLPTSANGAKPPITRPTANFHPSVWAIASFPTFLLSLYESDSHIQQAKLLKEDVRKTLVSPIDHNNFSFKLNFIDSVQRLGVSYHFEHEIDTLLCQIYDISTEDNNIIAHSDHLYQTALLFRLLRQHGYRISSSIFCKFQDQTGKFKESLVDDIQGMLSLYEATGLRCHGEDMLEEAHKFSFEQLMKFITTQLSSSHAARVQHSLKQSLRRCLPRLEATYYTSFYEEDPCHDEKLLTFAKLDFNMLQELHLKEVSSLTKWWTKDLNVSTNLPFARDRIVECSFWILGVYFEPQYSRWITTKVAALASIIDDLYDAYGTIEELELFTSAIERWDICCLVDLPKYMQLCYKAILDVYEEIELEIKKQEKVYLMKYVKKEVKRLVQAHMAEARWCHTNHIPTMEEYMKVRGMSTGYPFLITLSFLCMEDTTEEVLIWAMNEPIIIAASTTICRIMDDIVGDEFEQQREHVVSSIYCYMKQHKVSRKCAIEELQKLVENAWKDINDACLIPTQVPMTFLMRAVNYACVIDVLYKDEDNYTNAGGIMKDHIESLLVKKMSL</sequence>
<dbReference type="InterPro" id="IPR008949">
    <property type="entry name" value="Isoprenoid_synthase_dom_sf"/>
</dbReference>
<dbReference type="FunFam" id="1.50.10.130:FF:000001">
    <property type="entry name" value="Isoprene synthase, chloroplastic"/>
    <property type="match status" value="1"/>
</dbReference>
<feature type="domain" description="Terpene synthase N-terminal" evidence="5">
    <location>
        <begin position="46"/>
        <end position="211"/>
    </location>
</feature>
<dbReference type="OMA" id="YYSYARI"/>